<comment type="caution">
    <text evidence="2">The sequence shown here is derived from an EMBL/GenBank/DDBJ whole genome shotgun (WGS) entry which is preliminary data.</text>
</comment>
<protein>
    <submittedName>
        <fullName evidence="2">Uncharacterized protein</fullName>
    </submittedName>
</protein>
<reference evidence="2" key="1">
    <citation type="submission" date="2021-06" db="EMBL/GenBank/DDBJ databases">
        <title>Comparative genomics, transcriptomics and evolutionary studies reveal genomic signatures of adaptation to plant cell wall in hemibiotrophic fungi.</title>
        <authorList>
            <consortium name="DOE Joint Genome Institute"/>
            <person name="Baroncelli R."/>
            <person name="Diaz J.F."/>
            <person name="Benocci T."/>
            <person name="Peng M."/>
            <person name="Battaglia E."/>
            <person name="Haridas S."/>
            <person name="Andreopoulos W."/>
            <person name="Labutti K."/>
            <person name="Pangilinan J."/>
            <person name="Floch G.L."/>
            <person name="Makela M.R."/>
            <person name="Henrissat B."/>
            <person name="Grigoriev I.V."/>
            <person name="Crouch J.A."/>
            <person name="De Vries R.P."/>
            <person name="Sukno S.A."/>
            <person name="Thon M.R."/>
        </authorList>
    </citation>
    <scope>NUCLEOTIDE SEQUENCE</scope>
    <source>
        <strain evidence="2">MAFF235873</strain>
    </source>
</reference>
<gene>
    <name evidence="2" type="ORF">LX32DRAFT_174598</name>
</gene>
<proteinExistence type="predicted"/>
<dbReference type="EMBL" id="MU843022">
    <property type="protein sequence ID" value="KAK2022864.1"/>
    <property type="molecule type" value="Genomic_DNA"/>
</dbReference>
<feature type="region of interest" description="Disordered" evidence="1">
    <location>
        <begin position="192"/>
        <end position="214"/>
    </location>
</feature>
<name>A0AAD9H7K0_9PEZI</name>
<dbReference type="Proteomes" id="UP001232148">
    <property type="component" value="Unassembled WGS sequence"/>
</dbReference>
<evidence type="ECO:0000256" key="1">
    <source>
        <dbReference type="SAM" id="MobiDB-lite"/>
    </source>
</evidence>
<sequence length="214" mass="23565">MSSSSSLQGCKPRMRPYYMQVLSPRCFWRHIRTATQKRARGGTWRPIQRLRRRPGELGQAGSGCSTAQRGVPTYVGTLTSGLMRNCPHRLNAETNACLPRMLSVEGSKGGVRQLTHTHTYHSHTHIPTYTNFSLSLSPSLSLCMCACACVCVSRLRMNPVDDILPDRDDCLGGRFPASSPHAAKRLCRGETPAPIGRSIQHHSTSALARKPRAA</sequence>
<accession>A0AAD9H7K0</accession>
<dbReference type="AlphaFoldDB" id="A0AAD9H7K0"/>
<evidence type="ECO:0000313" key="2">
    <source>
        <dbReference type="EMBL" id="KAK2022864.1"/>
    </source>
</evidence>
<organism evidence="2 3">
    <name type="scientific">Colletotrichum zoysiae</name>
    <dbReference type="NCBI Taxonomy" id="1216348"/>
    <lineage>
        <taxon>Eukaryota</taxon>
        <taxon>Fungi</taxon>
        <taxon>Dikarya</taxon>
        <taxon>Ascomycota</taxon>
        <taxon>Pezizomycotina</taxon>
        <taxon>Sordariomycetes</taxon>
        <taxon>Hypocreomycetidae</taxon>
        <taxon>Glomerellales</taxon>
        <taxon>Glomerellaceae</taxon>
        <taxon>Colletotrichum</taxon>
        <taxon>Colletotrichum graminicola species complex</taxon>
    </lineage>
</organism>
<keyword evidence="3" id="KW-1185">Reference proteome</keyword>
<evidence type="ECO:0000313" key="3">
    <source>
        <dbReference type="Proteomes" id="UP001232148"/>
    </source>
</evidence>